<name>A0A645EQU8_9ZZZZ</name>
<gene>
    <name evidence="1" type="ORF">SDC9_151643</name>
</gene>
<accession>A0A645EQU8</accession>
<protein>
    <submittedName>
        <fullName evidence="1">Uncharacterized protein</fullName>
    </submittedName>
</protein>
<sequence>MDLSVFDRDFNNIEVKNAFERVIQFLSKYIG</sequence>
<proteinExistence type="predicted"/>
<dbReference type="EMBL" id="VSSQ01050319">
    <property type="protein sequence ID" value="MPN04405.1"/>
    <property type="molecule type" value="Genomic_DNA"/>
</dbReference>
<comment type="caution">
    <text evidence="1">The sequence shown here is derived from an EMBL/GenBank/DDBJ whole genome shotgun (WGS) entry which is preliminary data.</text>
</comment>
<dbReference type="AlphaFoldDB" id="A0A645EQU8"/>
<evidence type="ECO:0000313" key="1">
    <source>
        <dbReference type="EMBL" id="MPN04405.1"/>
    </source>
</evidence>
<reference evidence="1" key="1">
    <citation type="submission" date="2019-08" db="EMBL/GenBank/DDBJ databases">
        <authorList>
            <person name="Kucharzyk K."/>
            <person name="Murdoch R.W."/>
            <person name="Higgins S."/>
            <person name="Loffler F."/>
        </authorList>
    </citation>
    <scope>NUCLEOTIDE SEQUENCE</scope>
</reference>
<organism evidence="1">
    <name type="scientific">bioreactor metagenome</name>
    <dbReference type="NCBI Taxonomy" id="1076179"/>
    <lineage>
        <taxon>unclassified sequences</taxon>
        <taxon>metagenomes</taxon>
        <taxon>ecological metagenomes</taxon>
    </lineage>
</organism>